<gene>
    <name evidence="9" type="ORF">PV328_007259</name>
</gene>
<dbReference type="AlphaFoldDB" id="A0AA39FQV1"/>
<evidence type="ECO:0000256" key="7">
    <source>
        <dbReference type="ARBA" id="ARBA00023180"/>
    </source>
</evidence>
<evidence type="ECO:0000256" key="3">
    <source>
        <dbReference type="ARBA" id="ARBA00022692"/>
    </source>
</evidence>
<dbReference type="Proteomes" id="UP001168990">
    <property type="component" value="Unassembled WGS sequence"/>
</dbReference>
<proteinExistence type="inferred from homology"/>
<comment type="caution">
    <text evidence="9">The sequence shown here is derived from an EMBL/GenBank/DDBJ whole genome shotgun (WGS) entry which is preliminary data.</text>
</comment>
<dbReference type="PANTHER" id="PTHR28607:SF4">
    <property type="entry name" value="TRANSMEMBRANE PROTEIN"/>
    <property type="match status" value="1"/>
</dbReference>
<keyword evidence="5 8" id="KW-1133">Transmembrane helix</keyword>
<dbReference type="Pfam" id="PF06679">
    <property type="entry name" value="DUF1180"/>
    <property type="match status" value="1"/>
</dbReference>
<evidence type="ECO:0000256" key="5">
    <source>
        <dbReference type="ARBA" id="ARBA00022989"/>
    </source>
</evidence>
<dbReference type="InterPro" id="IPR009565">
    <property type="entry name" value="FAM174-like"/>
</dbReference>
<keyword evidence="3 8" id="KW-0812">Transmembrane</keyword>
<reference evidence="9" key="1">
    <citation type="journal article" date="2023" name="bioRxiv">
        <title>Scaffold-level genome assemblies of two parasitoid biocontrol wasps reveal the parthenogenesis mechanism and an associated novel virus.</title>
        <authorList>
            <person name="Inwood S."/>
            <person name="Skelly J."/>
            <person name="Guhlin J."/>
            <person name="Harrop T."/>
            <person name="Goldson S."/>
            <person name="Dearden P."/>
        </authorList>
    </citation>
    <scope>NUCLEOTIDE SEQUENCE</scope>
    <source>
        <strain evidence="9">Irish</strain>
        <tissue evidence="9">Whole body</tissue>
    </source>
</reference>
<evidence type="ECO:0000256" key="2">
    <source>
        <dbReference type="ARBA" id="ARBA00006986"/>
    </source>
</evidence>
<dbReference type="PANTHER" id="PTHR28607">
    <property type="entry name" value="EXPRESSED PROTEIN"/>
    <property type="match status" value="1"/>
</dbReference>
<dbReference type="EMBL" id="JAQQBS010000002">
    <property type="protein sequence ID" value="KAK0174150.1"/>
    <property type="molecule type" value="Genomic_DNA"/>
</dbReference>
<evidence type="ECO:0000256" key="6">
    <source>
        <dbReference type="ARBA" id="ARBA00023136"/>
    </source>
</evidence>
<keyword evidence="6 8" id="KW-0472">Membrane</keyword>
<keyword evidence="7" id="KW-0325">Glycoprotein</keyword>
<sequence length="199" mass="22239">MKKISKFRIDHVVLGTLLTIFLIVPTFSTNDVINSHVSKPNTKQSTTNDTLLIPQSSNVTIDNHTHDKNIKGSDTAAKIPNKNITAKVTDVKNVIKKINSTVSSETLNYKPHNHSPELDSGAITRAFYVFIGLSVIIVSYMVFRSFRLRNSPAQMVRKYGVLAHKQDIEMRPLPLDDDDDDDTTVFDASKLPLHSHQTA</sequence>
<name>A0AA39FQV1_9HYME</name>
<accession>A0AA39FQV1</accession>
<keyword evidence="4" id="KW-0732">Signal</keyword>
<comment type="similarity">
    <text evidence="2">Belongs to the FAM174 family.</text>
</comment>
<reference evidence="9" key="2">
    <citation type="submission" date="2023-03" db="EMBL/GenBank/DDBJ databases">
        <authorList>
            <person name="Inwood S.N."/>
            <person name="Skelly J.G."/>
            <person name="Guhlin J."/>
            <person name="Harrop T.W.R."/>
            <person name="Goldson S.G."/>
            <person name="Dearden P.K."/>
        </authorList>
    </citation>
    <scope>NUCLEOTIDE SEQUENCE</scope>
    <source>
        <strain evidence="9">Irish</strain>
        <tissue evidence="9">Whole body</tissue>
    </source>
</reference>
<evidence type="ECO:0000256" key="4">
    <source>
        <dbReference type="ARBA" id="ARBA00022729"/>
    </source>
</evidence>
<evidence type="ECO:0000256" key="1">
    <source>
        <dbReference type="ARBA" id="ARBA00004479"/>
    </source>
</evidence>
<evidence type="ECO:0000313" key="10">
    <source>
        <dbReference type="Proteomes" id="UP001168990"/>
    </source>
</evidence>
<evidence type="ECO:0000313" key="9">
    <source>
        <dbReference type="EMBL" id="KAK0174150.1"/>
    </source>
</evidence>
<organism evidence="9 10">
    <name type="scientific">Microctonus aethiopoides</name>
    <dbReference type="NCBI Taxonomy" id="144406"/>
    <lineage>
        <taxon>Eukaryota</taxon>
        <taxon>Metazoa</taxon>
        <taxon>Ecdysozoa</taxon>
        <taxon>Arthropoda</taxon>
        <taxon>Hexapoda</taxon>
        <taxon>Insecta</taxon>
        <taxon>Pterygota</taxon>
        <taxon>Neoptera</taxon>
        <taxon>Endopterygota</taxon>
        <taxon>Hymenoptera</taxon>
        <taxon>Apocrita</taxon>
        <taxon>Ichneumonoidea</taxon>
        <taxon>Braconidae</taxon>
        <taxon>Euphorinae</taxon>
        <taxon>Microctonus</taxon>
    </lineage>
</organism>
<dbReference type="GO" id="GO:0016020">
    <property type="term" value="C:membrane"/>
    <property type="evidence" value="ECO:0007669"/>
    <property type="project" value="UniProtKB-SubCell"/>
</dbReference>
<keyword evidence="10" id="KW-1185">Reference proteome</keyword>
<comment type="subcellular location">
    <subcellularLocation>
        <location evidence="1">Membrane</location>
        <topology evidence="1">Single-pass type I membrane protein</topology>
    </subcellularLocation>
</comment>
<evidence type="ECO:0000256" key="8">
    <source>
        <dbReference type="SAM" id="Phobius"/>
    </source>
</evidence>
<protein>
    <submittedName>
        <fullName evidence="9">Uncharacterized protein</fullName>
    </submittedName>
</protein>
<feature type="transmembrane region" description="Helical" evidence="8">
    <location>
        <begin position="126"/>
        <end position="143"/>
    </location>
</feature>